<name>A0A146JXW6_9EUKA</name>
<evidence type="ECO:0008006" key="3">
    <source>
        <dbReference type="Google" id="ProtNLM"/>
    </source>
</evidence>
<reference evidence="2" key="1">
    <citation type="submission" date="2015-07" db="EMBL/GenBank/DDBJ databases">
        <title>Adaptation to a free-living lifestyle via gene acquisitions in the diplomonad Trepomonas sp. PC1.</title>
        <authorList>
            <person name="Xu F."/>
            <person name="Jerlstrom-Hultqvist J."/>
            <person name="Kolisko M."/>
            <person name="Simpson A.G.B."/>
            <person name="Roger A.J."/>
            <person name="Svard S.G."/>
            <person name="Andersson J.O."/>
        </authorList>
    </citation>
    <scope>NUCLEOTIDE SEQUENCE</scope>
    <source>
        <strain evidence="2">PC1</strain>
    </source>
</reference>
<evidence type="ECO:0000313" key="2">
    <source>
        <dbReference type="EMBL" id="JAP89048.1"/>
    </source>
</evidence>
<sequence length="351" mass="40450">LRFSFLTLTQKTNNYQIVGQQCLFDRFSMFSLCSKILYDQSITIFDNYDSGQQSSTFNRLQISPEFFQPQVGNCFVSIQSLIIFENYFDHLYVPEGSYKPIQLSKFYQITHIVGQLPIQSINSQKVALFFQYYSSQQDLEADFYGDADFILITRHTFIVTSPVQESIHKERIKMTIHDYFVDNICYPYKLSKKLNKALVAAGLLKYGYKISAGKYCIVNELIDIPEITKFNLSGYSGTIQQCGNAALYQVKFNLKSTDNILAMIDDQIINTCVDTMALYNAYVNALFEKQLKFEQDVYNQNYDLIDTAGIKQSNTSYPIKLTQDPLIKKSYLRTTVTLVVIITIMVLLFLE</sequence>
<gene>
    <name evidence="2" type="ORF">TPC1_31457</name>
</gene>
<dbReference type="AlphaFoldDB" id="A0A146JXW6"/>
<keyword evidence="1" id="KW-0812">Transmembrane</keyword>
<keyword evidence="1" id="KW-0472">Membrane</keyword>
<evidence type="ECO:0000256" key="1">
    <source>
        <dbReference type="SAM" id="Phobius"/>
    </source>
</evidence>
<proteinExistence type="predicted"/>
<feature type="non-terminal residue" evidence="2">
    <location>
        <position position="1"/>
    </location>
</feature>
<accession>A0A146JXW6</accession>
<dbReference type="EMBL" id="GDID01007558">
    <property type="protein sequence ID" value="JAP89048.1"/>
    <property type="molecule type" value="Transcribed_RNA"/>
</dbReference>
<protein>
    <recommendedName>
        <fullName evidence="3">Transmembrane protein</fullName>
    </recommendedName>
</protein>
<keyword evidence="1" id="KW-1133">Transmembrane helix</keyword>
<feature type="transmembrane region" description="Helical" evidence="1">
    <location>
        <begin position="331"/>
        <end position="350"/>
    </location>
</feature>
<organism evidence="2">
    <name type="scientific">Trepomonas sp. PC1</name>
    <dbReference type="NCBI Taxonomy" id="1076344"/>
    <lineage>
        <taxon>Eukaryota</taxon>
        <taxon>Metamonada</taxon>
        <taxon>Diplomonadida</taxon>
        <taxon>Hexamitidae</taxon>
        <taxon>Hexamitinae</taxon>
        <taxon>Trepomonas</taxon>
    </lineage>
</organism>